<accession>A0A2T7UQM6</accession>
<name>A0A2T7UQM6_9RHOB</name>
<dbReference type="Proteomes" id="UP000244810">
    <property type="component" value="Unassembled WGS sequence"/>
</dbReference>
<dbReference type="InterPro" id="IPR011010">
    <property type="entry name" value="DNA_brk_join_enz"/>
</dbReference>
<dbReference type="Gene3D" id="1.10.150.130">
    <property type="match status" value="1"/>
</dbReference>
<protein>
    <submittedName>
        <fullName evidence="7">Integrase</fullName>
    </submittedName>
</protein>
<comment type="similarity">
    <text evidence="1">Belongs to the 'phage' integrase family.</text>
</comment>
<feature type="region of interest" description="Disordered" evidence="5">
    <location>
        <begin position="335"/>
        <end position="356"/>
    </location>
</feature>
<dbReference type="PANTHER" id="PTHR30349">
    <property type="entry name" value="PHAGE INTEGRASE-RELATED"/>
    <property type="match status" value="1"/>
</dbReference>
<gene>
    <name evidence="7" type="ORF">DDE23_12360</name>
</gene>
<dbReference type="PROSITE" id="PS51898">
    <property type="entry name" value="TYR_RECOMBINASE"/>
    <property type="match status" value="1"/>
</dbReference>
<dbReference type="GO" id="GO:0006310">
    <property type="term" value="P:DNA recombination"/>
    <property type="evidence" value="ECO:0007669"/>
    <property type="project" value="UniProtKB-KW"/>
</dbReference>
<keyword evidence="2" id="KW-0229">DNA integration</keyword>
<dbReference type="OrthoDB" id="7510934at2"/>
<sequence length="356" mass="39231">MTRRKNPFPGVRKNVVKGRIYWRFEAGGTRCNIPGPYGSPAFLTAYEAALAGLKLPRSTAAVDTVGWLIEQYLGSLRYKNLSDSRKRSIRGELDWLRDQAGDLPFKRLEVRHVEALMAKKTGPVAQNTVKKNLSMLFNFAAKKLGYIGPNPAKFAERMKTNPDGYHTWTDEEVDRFLARHPAGSKARLVLLLALNTGMSRQDLCRVGWPHVAVKSGKARIAYKRAKTSVAADLPIVPELAEELAALPKDRLLFITQDARPVGYKPETLGNWFRDRCREAGVPGSLHGLRKAGATRLADAGASNWEIASYLAHKDTKQADTYTKKANRPKLADSGFAKLSSMSNPSAALDKEGGKGA</sequence>
<feature type="domain" description="Tyr recombinase" evidence="6">
    <location>
        <begin position="163"/>
        <end position="335"/>
    </location>
</feature>
<dbReference type="GO" id="GO:0003677">
    <property type="term" value="F:DNA binding"/>
    <property type="evidence" value="ECO:0007669"/>
    <property type="project" value="UniProtKB-KW"/>
</dbReference>
<dbReference type="Pfam" id="PF00589">
    <property type="entry name" value="Phage_integrase"/>
    <property type="match status" value="1"/>
</dbReference>
<evidence type="ECO:0000256" key="5">
    <source>
        <dbReference type="SAM" id="MobiDB-lite"/>
    </source>
</evidence>
<evidence type="ECO:0000259" key="6">
    <source>
        <dbReference type="PROSITE" id="PS51898"/>
    </source>
</evidence>
<proteinExistence type="inferred from homology"/>
<dbReference type="AlphaFoldDB" id="A0A2T7UQM6"/>
<keyword evidence="8" id="KW-1185">Reference proteome</keyword>
<dbReference type="SUPFAM" id="SSF56349">
    <property type="entry name" value="DNA breaking-rejoining enzymes"/>
    <property type="match status" value="1"/>
</dbReference>
<dbReference type="InterPro" id="IPR002104">
    <property type="entry name" value="Integrase_catalytic"/>
</dbReference>
<reference evidence="7 8" key="1">
    <citation type="journal article" date="2011" name="Syst. Appl. Microbiol.">
        <title>Defluviimonas denitrificans gen. nov., sp. nov., and Pararhodobacter aggregans gen. nov., sp. nov., non-phototrophic Rhodobacteraceae from the biofilter of a marine aquaculture.</title>
        <authorList>
            <person name="Foesel B.U."/>
            <person name="Drake H.L."/>
            <person name="Schramm A."/>
        </authorList>
    </citation>
    <scope>NUCLEOTIDE SEQUENCE [LARGE SCALE GENOMIC DNA]</scope>
    <source>
        <strain evidence="7 8">D1-19</strain>
    </source>
</reference>
<evidence type="ECO:0000313" key="7">
    <source>
        <dbReference type="EMBL" id="PVE47045.1"/>
    </source>
</evidence>
<evidence type="ECO:0000256" key="4">
    <source>
        <dbReference type="ARBA" id="ARBA00023172"/>
    </source>
</evidence>
<dbReference type="PANTHER" id="PTHR30349:SF64">
    <property type="entry name" value="PROPHAGE INTEGRASE INTD-RELATED"/>
    <property type="match status" value="1"/>
</dbReference>
<dbReference type="Gene3D" id="1.10.443.10">
    <property type="entry name" value="Intergrase catalytic core"/>
    <property type="match status" value="1"/>
</dbReference>
<evidence type="ECO:0000313" key="8">
    <source>
        <dbReference type="Proteomes" id="UP000244810"/>
    </source>
</evidence>
<dbReference type="GO" id="GO:0015074">
    <property type="term" value="P:DNA integration"/>
    <property type="evidence" value="ECO:0007669"/>
    <property type="project" value="UniProtKB-KW"/>
</dbReference>
<comment type="caution">
    <text evidence="7">The sequence shown here is derived from an EMBL/GenBank/DDBJ whole genome shotgun (WGS) entry which is preliminary data.</text>
</comment>
<evidence type="ECO:0000256" key="2">
    <source>
        <dbReference type="ARBA" id="ARBA00022908"/>
    </source>
</evidence>
<dbReference type="EMBL" id="QDDR01000006">
    <property type="protein sequence ID" value="PVE47045.1"/>
    <property type="molecule type" value="Genomic_DNA"/>
</dbReference>
<dbReference type="RefSeq" id="WP_107752057.1">
    <property type="nucleotide sequence ID" value="NZ_QBKF01000006.1"/>
</dbReference>
<dbReference type="InterPro" id="IPR050090">
    <property type="entry name" value="Tyrosine_recombinase_XerCD"/>
</dbReference>
<dbReference type="InterPro" id="IPR013762">
    <property type="entry name" value="Integrase-like_cat_sf"/>
</dbReference>
<evidence type="ECO:0000256" key="3">
    <source>
        <dbReference type="ARBA" id="ARBA00023125"/>
    </source>
</evidence>
<organism evidence="7 8">
    <name type="scientific">Pararhodobacter aggregans</name>
    <dbReference type="NCBI Taxonomy" id="404875"/>
    <lineage>
        <taxon>Bacteria</taxon>
        <taxon>Pseudomonadati</taxon>
        <taxon>Pseudomonadota</taxon>
        <taxon>Alphaproteobacteria</taxon>
        <taxon>Rhodobacterales</taxon>
        <taxon>Paracoccaceae</taxon>
        <taxon>Pararhodobacter</taxon>
    </lineage>
</organism>
<dbReference type="InterPro" id="IPR010998">
    <property type="entry name" value="Integrase_recombinase_N"/>
</dbReference>
<keyword evidence="4" id="KW-0233">DNA recombination</keyword>
<keyword evidence="3" id="KW-0238">DNA-binding</keyword>
<evidence type="ECO:0000256" key="1">
    <source>
        <dbReference type="ARBA" id="ARBA00008857"/>
    </source>
</evidence>